<reference evidence="5" key="2">
    <citation type="submission" date="2011-08" db="EMBL/GenBank/DDBJ databases">
        <authorList>
            <person name="Wu Y.-C."/>
            <person name="Considine D."/>
            <person name="Mead J."/>
        </authorList>
    </citation>
    <scope>NUCLEOTIDE SEQUENCE</scope>
</reference>
<dbReference type="SMR" id="H6UDS9"/>
<protein>
    <submittedName>
        <fullName evidence="4 6">Lipid transfer protein family protein</fullName>
    </submittedName>
    <submittedName>
        <fullName evidence="3">Protease inhibitor/seed storage/lipid transfer protein</fullName>
    </submittedName>
</protein>
<dbReference type="EMBL" id="JN634571">
    <property type="protein sequence ID" value="AEZ49167.1"/>
    <property type="molecule type" value="mRNA"/>
</dbReference>
<dbReference type="InterPro" id="IPR051636">
    <property type="entry name" value="Plant_LTP/defense-related"/>
</dbReference>
<name>H6UDS9_WOLAU</name>
<evidence type="ECO:0000313" key="5">
    <source>
        <dbReference type="EMBL" id="AEZ49167.1"/>
    </source>
</evidence>
<dbReference type="GO" id="GO:0030414">
    <property type="term" value="F:peptidase inhibitor activity"/>
    <property type="evidence" value="ECO:0007669"/>
    <property type="project" value="UniProtKB-KW"/>
</dbReference>
<dbReference type="PROSITE" id="PS51257">
    <property type="entry name" value="PROKAR_LIPOPROTEIN"/>
    <property type="match status" value="1"/>
</dbReference>
<reference evidence="4" key="1">
    <citation type="submission" date="2011-08" db="EMBL/GenBank/DDBJ databases">
        <authorList>
            <person name="De Leon J."/>
            <person name="Considine D."/>
            <person name="Mead J."/>
        </authorList>
    </citation>
    <scope>NUCLEOTIDE SEQUENCE</scope>
</reference>
<evidence type="ECO:0000256" key="1">
    <source>
        <dbReference type="SAM" id="SignalP"/>
    </source>
</evidence>
<evidence type="ECO:0000313" key="3">
    <source>
        <dbReference type="EMBL" id="AEY84975.1"/>
    </source>
</evidence>
<dbReference type="AlphaFoldDB" id="H6UDS9"/>
<reference evidence="7" key="4">
    <citation type="submission" date="2011-08" db="EMBL/GenBank/DDBJ databases">
        <authorList>
            <person name="Price A."/>
            <person name="Considine D."/>
            <person name="Mead J."/>
        </authorList>
    </citation>
    <scope>NUCLEOTIDE SEQUENCE</scope>
</reference>
<evidence type="ECO:0000313" key="4">
    <source>
        <dbReference type="EMBL" id="AEZ49164.1"/>
    </source>
</evidence>
<dbReference type="InterPro" id="IPR036312">
    <property type="entry name" value="Bifun_inhib/LTP/seed_sf"/>
</dbReference>
<proteinExistence type="evidence at transcript level"/>
<dbReference type="Pfam" id="PF14547">
    <property type="entry name" value="Hydrophob_seed"/>
    <property type="match status" value="1"/>
</dbReference>
<dbReference type="EMBL" id="JN634568">
    <property type="protein sequence ID" value="AEZ49164.1"/>
    <property type="molecule type" value="mRNA"/>
</dbReference>
<dbReference type="PANTHER" id="PTHR31731">
    <property type="match status" value="1"/>
</dbReference>
<evidence type="ECO:0000259" key="2">
    <source>
        <dbReference type="Pfam" id="PF14547"/>
    </source>
</evidence>
<feature type="chain" id="PRO_5007666630" evidence="1">
    <location>
        <begin position="25"/>
        <end position="116"/>
    </location>
</feature>
<sequence>MAGKTELVATFLILNLVLFPLASAQLLTAITSCVGGLLQVAACGPALNLIKIGGITDAVTSSCCALIATLTPVQAGKCLCAVAKINVLGLVVDVNLPGDINLLLKACGQQVQLLGC</sequence>
<dbReference type="EMBL" id="JN642620">
    <property type="protein sequence ID" value="AEY84975.1"/>
    <property type="molecule type" value="mRNA"/>
</dbReference>
<dbReference type="EMBL" id="JN626965">
    <property type="protein sequence ID" value="AEZ52384.1"/>
    <property type="molecule type" value="mRNA"/>
</dbReference>
<reference evidence="3" key="5">
    <citation type="submission" date="2011-09" db="EMBL/GenBank/DDBJ databases">
        <authorList>
            <person name="Cohen A."/>
            <person name="Maceri G."/>
            <person name="Mead J."/>
        </authorList>
    </citation>
    <scope>NUCLEOTIDE SEQUENCE</scope>
</reference>
<dbReference type="EMBL" id="JN626980">
    <property type="protein sequence ID" value="AEZ52399.1"/>
    <property type="molecule type" value="mRNA"/>
</dbReference>
<dbReference type="Gene3D" id="1.10.110.10">
    <property type="entry name" value="Plant lipid-transfer and hydrophobic proteins"/>
    <property type="match status" value="1"/>
</dbReference>
<dbReference type="SUPFAM" id="SSF47699">
    <property type="entry name" value="Bifunctional inhibitor/lipid-transfer protein/seed storage 2S albumin"/>
    <property type="match status" value="1"/>
</dbReference>
<keyword evidence="3" id="KW-0646">Protease inhibitor</keyword>
<evidence type="ECO:0000313" key="7">
    <source>
        <dbReference type="EMBL" id="AEZ52399.1"/>
    </source>
</evidence>
<feature type="signal peptide" evidence="1">
    <location>
        <begin position="1"/>
        <end position="24"/>
    </location>
</feature>
<feature type="domain" description="Hydrophobic seed protein" evidence="2">
    <location>
        <begin position="36"/>
        <end position="112"/>
    </location>
</feature>
<keyword evidence="1" id="KW-0732">Signal</keyword>
<dbReference type="InterPro" id="IPR027923">
    <property type="entry name" value="Hydrophob_seed_dom"/>
</dbReference>
<organism evidence="4">
    <name type="scientific">Wolffia australiana</name>
    <name type="common">Water-meal</name>
    <name type="synonym">Wolffia arrhiza var. australiana</name>
    <dbReference type="NCBI Taxonomy" id="161112"/>
    <lineage>
        <taxon>Eukaryota</taxon>
        <taxon>Viridiplantae</taxon>
        <taxon>Streptophyta</taxon>
        <taxon>Embryophyta</taxon>
        <taxon>Tracheophyta</taxon>
        <taxon>Spermatophyta</taxon>
        <taxon>Magnoliopsida</taxon>
        <taxon>Liliopsida</taxon>
        <taxon>Araceae</taxon>
        <taxon>Lemnoideae</taxon>
        <taxon>Wolffia</taxon>
    </lineage>
</organism>
<reference evidence="6" key="3">
    <citation type="submission" date="2011-08" db="EMBL/GenBank/DDBJ databases">
        <authorList>
            <person name="Cayas J."/>
            <person name="Levin H."/>
            <person name="Mead J."/>
        </authorList>
    </citation>
    <scope>NUCLEOTIDE SEQUENCE</scope>
</reference>
<evidence type="ECO:0000313" key="6">
    <source>
        <dbReference type="EMBL" id="AEZ52384.1"/>
    </source>
</evidence>
<accession>H6UDS9</accession>